<dbReference type="InterPro" id="IPR000719">
    <property type="entry name" value="Prot_kinase_dom"/>
</dbReference>
<feature type="signal peptide" evidence="4">
    <location>
        <begin position="1"/>
        <end position="30"/>
    </location>
</feature>
<dbReference type="Proteomes" id="UP000650467">
    <property type="component" value="Unassembled WGS sequence"/>
</dbReference>
<dbReference type="PANTHER" id="PTHR33589">
    <property type="entry name" value="OS11G0524900 PROTEIN"/>
    <property type="match status" value="1"/>
</dbReference>
<dbReference type="OrthoDB" id="5979581at2759"/>
<feature type="region of interest" description="Disordered" evidence="3">
    <location>
        <begin position="1103"/>
        <end position="1216"/>
    </location>
</feature>
<feature type="chain" id="PRO_5032715954" description="Protein kinase domain-containing protein" evidence="4">
    <location>
        <begin position="31"/>
        <end position="1395"/>
    </location>
</feature>
<evidence type="ECO:0000256" key="1">
    <source>
        <dbReference type="ARBA" id="ARBA00022734"/>
    </source>
</evidence>
<evidence type="ECO:0000256" key="4">
    <source>
        <dbReference type="SAM" id="SignalP"/>
    </source>
</evidence>
<dbReference type="Gene3D" id="1.10.510.10">
    <property type="entry name" value="Transferase(Phosphotransferase) domain 1"/>
    <property type="match status" value="1"/>
</dbReference>
<keyword evidence="7" id="KW-1185">Reference proteome</keyword>
<dbReference type="PROSITE" id="PS50011">
    <property type="entry name" value="PROTEIN_KINASE_DOM"/>
    <property type="match status" value="1"/>
</dbReference>
<dbReference type="InterPro" id="IPR017441">
    <property type="entry name" value="Protein_kinase_ATP_BS"/>
</dbReference>
<name>A0A836B2M2_CHLIN</name>
<evidence type="ECO:0000313" key="7">
    <source>
        <dbReference type="Proteomes" id="UP000650467"/>
    </source>
</evidence>
<dbReference type="Pfam" id="PF07714">
    <property type="entry name" value="PK_Tyr_Ser-Thr"/>
    <property type="match status" value="1"/>
</dbReference>
<keyword evidence="1" id="KW-0430">Lectin</keyword>
<dbReference type="SUPFAM" id="SSF56112">
    <property type="entry name" value="Protein kinase-like (PK-like)"/>
    <property type="match status" value="1"/>
</dbReference>
<accession>A0A836B2M2</accession>
<keyword evidence="2" id="KW-0067">ATP-binding</keyword>
<dbReference type="InterPro" id="IPR052321">
    <property type="entry name" value="PolyBind_ProtTraffic"/>
</dbReference>
<evidence type="ECO:0000259" key="5">
    <source>
        <dbReference type="PROSITE" id="PS50011"/>
    </source>
</evidence>
<comment type="caution">
    <text evidence="6">The sequence shown here is derived from an EMBL/GenBank/DDBJ whole genome shotgun (WGS) entry which is preliminary data.</text>
</comment>
<evidence type="ECO:0000256" key="3">
    <source>
        <dbReference type="SAM" id="MobiDB-lite"/>
    </source>
</evidence>
<dbReference type="InterPro" id="IPR011009">
    <property type="entry name" value="Kinase-like_dom_sf"/>
</dbReference>
<dbReference type="Gene3D" id="3.30.200.20">
    <property type="entry name" value="Phosphorylase Kinase, domain 1"/>
    <property type="match status" value="1"/>
</dbReference>
<keyword evidence="2" id="KW-0547">Nucleotide-binding</keyword>
<evidence type="ECO:0000313" key="6">
    <source>
        <dbReference type="EMBL" id="KAG2445598.1"/>
    </source>
</evidence>
<feature type="region of interest" description="Disordered" evidence="3">
    <location>
        <begin position="733"/>
        <end position="775"/>
    </location>
</feature>
<dbReference type="GO" id="GO:0005524">
    <property type="term" value="F:ATP binding"/>
    <property type="evidence" value="ECO:0007669"/>
    <property type="project" value="UniProtKB-UniRule"/>
</dbReference>
<feature type="compositionally biased region" description="Polar residues" evidence="3">
    <location>
        <begin position="1121"/>
        <end position="1138"/>
    </location>
</feature>
<dbReference type="EMBL" id="JAEHOC010000001">
    <property type="protein sequence ID" value="KAG2445598.1"/>
    <property type="molecule type" value="Genomic_DNA"/>
</dbReference>
<dbReference type="InterPro" id="IPR001245">
    <property type="entry name" value="Ser-Thr/Tyr_kinase_cat_dom"/>
</dbReference>
<dbReference type="PANTHER" id="PTHR33589:SF3">
    <property type="entry name" value="ZYMOGEN GRANULE MEMBRANE PROTEIN 16-LIKE"/>
    <property type="match status" value="1"/>
</dbReference>
<feature type="compositionally biased region" description="Low complexity" evidence="3">
    <location>
        <begin position="941"/>
        <end position="955"/>
    </location>
</feature>
<evidence type="ECO:0000256" key="2">
    <source>
        <dbReference type="PROSITE-ProRule" id="PRU10141"/>
    </source>
</evidence>
<dbReference type="GO" id="GO:0004672">
    <property type="term" value="F:protein kinase activity"/>
    <property type="evidence" value="ECO:0007669"/>
    <property type="project" value="InterPro"/>
</dbReference>
<organism evidence="6 7">
    <name type="scientific">Chlamydomonas incerta</name>
    <dbReference type="NCBI Taxonomy" id="51695"/>
    <lineage>
        <taxon>Eukaryota</taxon>
        <taxon>Viridiplantae</taxon>
        <taxon>Chlorophyta</taxon>
        <taxon>core chlorophytes</taxon>
        <taxon>Chlorophyceae</taxon>
        <taxon>CS clade</taxon>
        <taxon>Chlamydomonadales</taxon>
        <taxon>Chlamydomonadaceae</taxon>
        <taxon>Chlamydomonas</taxon>
    </lineage>
</organism>
<gene>
    <name evidence="6" type="ORF">HXX76_000209</name>
</gene>
<dbReference type="GO" id="GO:0030246">
    <property type="term" value="F:carbohydrate binding"/>
    <property type="evidence" value="ECO:0007669"/>
    <property type="project" value="UniProtKB-KW"/>
</dbReference>
<feature type="compositionally biased region" description="Low complexity" evidence="3">
    <location>
        <begin position="1165"/>
        <end position="1176"/>
    </location>
</feature>
<keyword evidence="4" id="KW-0732">Signal</keyword>
<protein>
    <recommendedName>
        <fullName evidence="5">Protein kinase domain-containing protein</fullName>
    </recommendedName>
</protein>
<feature type="domain" description="Protein kinase" evidence="5">
    <location>
        <begin position="989"/>
        <end position="1389"/>
    </location>
</feature>
<dbReference type="PROSITE" id="PS00107">
    <property type="entry name" value="PROTEIN_KINASE_ATP"/>
    <property type="match status" value="1"/>
</dbReference>
<sequence>MPVGRRERFRALQALTLLAAVLVNNATAAASGECSAVGGGTPSAVQALSSLSAGQVAQGALATPITAKWDFEGRPNVLAVPSGTAVSLSCLTALNATVAAPSAAAGSVFLQPTALDLSAASGLSMAGVSLSTDCGTVLAYQQYLCTSLRAAGSLTMDSGVVRFSRWRDGFTSLDNVTLTCPTSAGVAAAAAPCRLVSVQTATELLEAFTVHAAAAAAAGANLTVVLAGNVTVPRSSWPTAPVLVPTNMSMVGSTLLSRPVLDLAAMTKMWDLVSPNHMTIAAVTLVNLAPTYFSPGVIFSQFGMLSERVWAFRRSERLLHLVNATLVVPTEQLAYTKYWVTFLVSPVPEAQEKAAWIRVGGMKVGGVNATGVYYDSAIAYTVTYLAVRITDTMDDPGYPLVAQYTGVRSLRADNVPLTSANPANGTRDLQAALDPANSSPDDLGRRWVLLANNISLAEPGGSWPSGAAAGGNSSRENIGSSSTVDAAAPAFVLGSDFVITRGGGQAPMQLGLGLRGNALGVPYGVALVLRQLVLSELAARGSSYSRSDPLAVLSSPLWGVSLAAGASKTQLINCTLVVSAEELWLLQQSLLPAEQLSALARVTGGNATANSTGVSGSPRRPFDSALAAGARAFFTAADDLQLGNATASRLVVVRGTTARYAMSNVTFRVPDGGEKTSSGLTALGVPYDDGSSSGGASSSGTEPWVIGVAVGCAVGGALLLVAAGALLVVQRRRRRGQQQSGKDACPTASAPADGMQQGGGWESSSVGMQTGEPGAAASGADCLARELAAKAGDVSSVPNCSSLVGLTSSTLDNSTTATAARAAGALGASTVASGPAASAHTGGQPSISLALSAGATTSTPYTASSAAVVLAAGGYGVHADSFDQAGTTSMIGAVHQSPAAAALVAAAFRSPPPSNTQSQKSGFRDAGSAGVPSQGSGPAMGSGVPSGDVGPPAASDTSVLLSSVGCSSLEQMRGIIAALGRDLADNKQLVVHGLIGKGAHGTVYRGTWRGLPVAVKSMVFGSDDHTRHQQRPLMEAAISSNLVHPNIVTTYSYELREVQHELASLSPDLSQQRGGWRLLIIQEFCDAGPLRRLADCGFFLTPPTHSTSSPSPAPSRAKLTPSDTSSQLDIKASSNVKGQGDGSISGSGKEQAAGSSGALRDCNRAGAGSEAAADDSTQTGTAFSSAPGGAPTEAPVRQQSSGRPPLEDVPADVAGGRPASSLQAALRYVEAALQIARGLQHIHDKNIVHGDLNPNNVLLMRAPGTALGFCLKVSDFGLSVRVGEGQSHLSNLFQGTPYYCAPEVLLSGKIGKSADLYSLGIMLWELQNGTRPPWRMGVRLRTYPSLNTGELEFGPDTPPRYARLARECFHASSAVRPSVESVVAALERLKEEVSC</sequence>
<reference evidence="6" key="1">
    <citation type="journal article" date="2020" name="bioRxiv">
        <title>Comparative genomics of Chlamydomonas.</title>
        <authorList>
            <person name="Craig R.J."/>
            <person name="Hasan A.R."/>
            <person name="Ness R.W."/>
            <person name="Keightley P.D."/>
        </authorList>
    </citation>
    <scope>NUCLEOTIDE SEQUENCE</scope>
    <source>
        <strain evidence="6">SAG 7.73</strain>
    </source>
</reference>
<feature type="binding site" evidence="2">
    <location>
        <position position="1016"/>
    </location>
    <ligand>
        <name>ATP</name>
        <dbReference type="ChEBI" id="CHEBI:30616"/>
    </ligand>
</feature>
<feature type="region of interest" description="Disordered" evidence="3">
    <location>
        <begin position="910"/>
        <end position="955"/>
    </location>
</feature>
<proteinExistence type="predicted"/>